<feature type="non-terminal residue" evidence="2">
    <location>
        <position position="1"/>
    </location>
</feature>
<sequence length="251" mass="25220">SMLSDHPYFRNTLMTSVDGHHHNSSLSMEERAVLAARASMFFRSGVSTMTTPTTSMSSNSSLMGGSSGLSAGGLAPGVGCLGNLGGLNPALSQLYSMGAARVAQAAPAAPTQPVNLPLQLWSQWAALHGLNQVNATILAHHASLTAAAVAHSTPSGMTANLPSALSNSVLGSSGTSGSLVSSASSSVGGSGTAEAGGVRLPRPVYPALAGPHRFAPYFHPKGSSSPTPPPRPCSPDPLRLLQPPGSPGQAP</sequence>
<feature type="region of interest" description="Disordered" evidence="1">
    <location>
        <begin position="216"/>
        <end position="251"/>
    </location>
</feature>
<dbReference type="AlphaFoldDB" id="A0AAV2RDP4"/>
<keyword evidence="3" id="KW-1185">Reference proteome</keyword>
<evidence type="ECO:0000313" key="3">
    <source>
        <dbReference type="Proteomes" id="UP001497623"/>
    </source>
</evidence>
<feature type="compositionally biased region" description="Pro residues" evidence="1">
    <location>
        <begin position="226"/>
        <end position="235"/>
    </location>
</feature>
<feature type="region of interest" description="Disordered" evidence="1">
    <location>
        <begin position="176"/>
        <end position="201"/>
    </location>
</feature>
<reference evidence="2 3" key="1">
    <citation type="submission" date="2024-05" db="EMBL/GenBank/DDBJ databases">
        <authorList>
            <person name="Wallberg A."/>
        </authorList>
    </citation>
    <scope>NUCLEOTIDE SEQUENCE [LARGE SCALE GENOMIC DNA]</scope>
</reference>
<feature type="compositionally biased region" description="Low complexity" evidence="1">
    <location>
        <begin position="176"/>
        <end position="197"/>
    </location>
</feature>
<evidence type="ECO:0000313" key="2">
    <source>
        <dbReference type="EMBL" id="CAL4122810.1"/>
    </source>
</evidence>
<gene>
    <name evidence="2" type="ORF">MNOR_LOCUS23532</name>
</gene>
<dbReference type="Proteomes" id="UP001497623">
    <property type="component" value="Unassembled WGS sequence"/>
</dbReference>
<proteinExistence type="predicted"/>
<name>A0AAV2RDP4_MEGNR</name>
<organism evidence="2 3">
    <name type="scientific">Meganyctiphanes norvegica</name>
    <name type="common">Northern krill</name>
    <name type="synonym">Thysanopoda norvegica</name>
    <dbReference type="NCBI Taxonomy" id="48144"/>
    <lineage>
        <taxon>Eukaryota</taxon>
        <taxon>Metazoa</taxon>
        <taxon>Ecdysozoa</taxon>
        <taxon>Arthropoda</taxon>
        <taxon>Crustacea</taxon>
        <taxon>Multicrustacea</taxon>
        <taxon>Malacostraca</taxon>
        <taxon>Eumalacostraca</taxon>
        <taxon>Eucarida</taxon>
        <taxon>Euphausiacea</taxon>
        <taxon>Euphausiidae</taxon>
        <taxon>Meganyctiphanes</taxon>
    </lineage>
</organism>
<evidence type="ECO:0000256" key="1">
    <source>
        <dbReference type="SAM" id="MobiDB-lite"/>
    </source>
</evidence>
<protein>
    <submittedName>
        <fullName evidence="2">Uncharacterized protein</fullName>
    </submittedName>
</protein>
<comment type="caution">
    <text evidence="2">The sequence shown here is derived from an EMBL/GenBank/DDBJ whole genome shotgun (WGS) entry which is preliminary data.</text>
</comment>
<dbReference type="EMBL" id="CAXKWB010020836">
    <property type="protein sequence ID" value="CAL4122810.1"/>
    <property type="molecule type" value="Genomic_DNA"/>
</dbReference>
<accession>A0AAV2RDP4</accession>